<feature type="compositionally biased region" description="Polar residues" evidence="1">
    <location>
        <begin position="1"/>
        <end position="10"/>
    </location>
</feature>
<dbReference type="Proteomes" id="UP000270342">
    <property type="component" value="Unassembled WGS sequence"/>
</dbReference>
<feature type="region of interest" description="Disordered" evidence="1">
    <location>
        <begin position="1"/>
        <end position="74"/>
    </location>
</feature>
<dbReference type="Pfam" id="PF04972">
    <property type="entry name" value="BON"/>
    <property type="match status" value="1"/>
</dbReference>
<dbReference type="OrthoDB" id="8938967at2"/>
<reference evidence="3 4" key="1">
    <citation type="submission" date="2018-10" db="EMBL/GenBank/DDBJ databases">
        <title>Robbsia sp. DHC34, isolated from soil.</title>
        <authorList>
            <person name="Gao Z.-H."/>
            <person name="Qiu L.-H."/>
        </authorList>
    </citation>
    <scope>NUCLEOTIDE SEQUENCE [LARGE SCALE GENOMIC DNA]</scope>
    <source>
        <strain evidence="3 4">DHC34</strain>
    </source>
</reference>
<sequence>MTASQSQRKTYNPGVTVDQDGGYGEAPGEGPHHNRGDLERQNEPGFRETHAPDDGAGHANAVSFDNTQDPKNIKSQETLEHRAQQRVGEDQQVQAFVEPTPPDAVRAAAGTDVHDDMPVDRVDHTDSAADLSPDRFRTDADILAEVTERLMRTESLDISDVRIAVVSANVTLEGFVPHRFMQHVIEDVVDHCAGVREIDNRIHVRHRPGEDEPTLSIGN</sequence>
<dbReference type="EMBL" id="RBZU01000001">
    <property type="protein sequence ID" value="RKP59210.1"/>
    <property type="molecule type" value="Genomic_DNA"/>
</dbReference>
<feature type="compositionally biased region" description="Basic and acidic residues" evidence="1">
    <location>
        <begin position="30"/>
        <end position="56"/>
    </location>
</feature>
<organism evidence="3 4">
    <name type="scientific">Pararobbsia silviterrae</name>
    <dbReference type="NCBI Taxonomy" id="1792498"/>
    <lineage>
        <taxon>Bacteria</taxon>
        <taxon>Pseudomonadati</taxon>
        <taxon>Pseudomonadota</taxon>
        <taxon>Betaproteobacteria</taxon>
        <taxon>Burkholderiales</taxon>
        <taxon>Burkholderiaceae</taxon>
        <taxon>Pararobbsia</taxon>
    </lineage>
</organism>
<dbReference type="PROSITE" id="PS50914">
    <property type="entry name" value="BON"/>
    <property type="match status" value="1"/>
</dbReference>
<evidence type="ECO:0000259" key="2">
    <source>
        <dbReference type="PROSITE" id="PS50914"/>
    </source>
</evidence>
<comment type="caution">
    <text evidence="3">The sequence shown here is derived from an EMBL/GenBank/DDBJ whole genome shotgun (WGS) entry which is preliminary data.</text>
</comment>
<protein>
    <submittedName>
        <fullName evidence="3">BON domain-containing protein</fullName>
    </submittedName>
</protein>
<dbReference type="InterPro" id="IPR007055">
    <property type="entry name" value="BON_dom"/>
</dbReference>
<feature type="domain" description="BON" evidence="2">
    <location>
        <begin position="138"/>
        <end position="206"/>
    </location>
</feature>
<dbReference type="RefSeq" id="WP_121083873.1">
    <property type="nucleotide sequence ID" value="NZ_RBZU01000001.1"/>
</dbReference>
<proteinExistence type="predicted"/>
<evidence type="ECO:0000256" key="1">
    <source>
        <dbReference type="SAM" id="MobiDB-lite"/>
    </source>
</evidence>
<evidence type="ECO:0000313" key="4">
    <source>
        <dbReference type="Proteomes" id="UP000270342"/>
    </source>
</evidence>
<evidence type="ECO:0000313" key="3">
    <source>
        <dbReference type="EMBL" id="RKP59210.1"/>
    </source>
</evidence>
<accession>A0A494YBR8</accession>
<dbReference type="Gene3D" id="3.30.1340.30">
    <property type="match status" value="1"/>
</dbReference>
<dbReference type="AlphaFoldDB" id="A0A494YBR8"/>
<keyword evidence="4" id="KW-1185">Reference proteome</keyword>
<name>A0A494YBR8_9BURK</name>
<gene>
    <name evidence="3" type="ORF">D7S86_04765</name>
</gene>